<organism evidence="2 3">
    <name type="scientific">Diplodia corticola</name>
    <dbReference type="NCBI Taxonomy" id="236234"/>
    <lineage>
        <taxon>Eukaryota</taxon>
        <taxon>Fungi</taxon>
        <taxon>Dikarya</taxon>
        <taxon>Ascomycota</taxon>
        <taxon>Pezizomycotina</taxon>
        <taxon>Dothideomycetes</taxon>
        <taxon>Dothideomycetes incertae sedis</taxon>
        <taxon>Botryosphaeriales</taxon>
        <taxon>Botryosphaeriaceae</taxon>
        <taxon>Diplodia</taxon>
    </lineage>
</organism>
<sequence length="559" mass="60366">MADNEQRYVSLRPAGTSEKRCIMRHALGYYRGLVVAGRYTAPEGFPLGAKESFYPALKHCISTHPMLSAAIKGELTEAPELIRPETINLRNHVEITQPVTIPAPADDENDTHAELEAIKPLLCHAHDQQFPDVSRIPPWKIVVIPITTTTNNTTANSAPTHGPTPPTFWLLFSYSHSHGDGPSGLSFHRTFLSALRHPSTTAAPSTATTSLSPADPTYRTQPTPALLPPIEQTTTLPVTWPFLLLPVASSYLPSALRQSSLFTSKHLFFRASVTPHRPDAWTALPTSYPDPSDPTRLATGVAVAVAAPATVRGMLKRCRRHGGVKLTGALHGVIVRALSAALPPNANASSPSSSSFVAQTSIDLRRLMPRFGAELAGERNWDGAVGLCVSAAYHVFARDEGDVEAVGGDGGEDVFWHRARETTRCLAERASTLVDQPIGLLRYLKGFRAWLEGQVGREREGSYEVSNLMAFEPDGQGEEGGEGEKRGGGWEVGRMLFSQPANVTGPAVNFNIVTRKGGDMVITLTWQKGVLGVEGDEDVWAKGVCEGLERGMRALAGVQ</sequence>
<comment type="caution">
    <text evidence="2">The sequence shown here is derived from an EMBL/GenBank/DDBJ whole genome shotgun (WGS) entry which is preliminary data.</text>
</comment>
<protein>
    <submittedName>
        <fullName evidence="2">Alcohol acetyltransferase</fullName>
    </submittedName>
</protein>
<dbReference type="GO" id="GO:0008080">
    <property type="term" value="F:N-acetyltransferase activity"/>
    <property type="evidence" value="ECO:0007669"/>
    <property type="project" value="TreeGrafter"/>
</dbReference>
<dbReference type="GeneID" id="31013893"/>
<accession>A0A1J9QXW2</accession>
<dbReference type="OrthoDB" id="2150604at2759"/>
<dbReference type="STRING" id="236234.A0A1J9QXW2"/>
<reference evidence="2 3" key="1">
    <citation type="submission" date="2016-10" db="EMBL/GenBank/DDBJ databases">
        <title>Proteomics and genomics reveal pathogen-plant mechanisms compatible with a hemibiotrophic lifestyle of Diplodia corticola.</title>
        <authorList>
            <person name="Fernandes I."/>
            <person name="De Jonge R."/>
            <person name="Van De Peer Y."/>
            <person name="Devreese B."/>
            <person name="Alves A."/>
            <person name="Esteves A.C."/>
        </authorList>
    </citation>
    <scope>NUCLEOTIDE SEQUENCE [LARGE SCALE GENOMIC DNA]</scope>
    <source>
        <strain evidence="2 3">CBS 112549</strain>
    </source>
</reference>
<dbReference type="InterPro" id="IPR052058">
    <property type="entry name" value="Alcohol_O-acetyltransferase"/>
</dbReference>
<proteinExistence type="predicted"/>
<feature type="compositionally biased region" description="Low complexity" evidence="1">
    <location>
        <begin position="198"/>
        <end position="217"/>
    </location>
</feature>
<evidence type="ECO:0000256" key="1">
    <source>
        <dbReference type="SAM" id="MobiDB-lite"/>
    </source>
</evidence>
<feature type="region of interest" description="Disordered" evidence="1">
    <location>
        <begin position="198"/>
        <end position="221"/>
    </location>
</feature>
<dbReference type="PANTHER" id="PTHR28037">
    <property type="entry name" value="ALCOHOL O-ACETYLTRANSFERASE 1-RELATED"/>
    <property type="match status" value="1"/>
</dbReference>
<dbReference type="PANTHER" id="PTHR28037:SF1">
    <property type="entry name" value="ALCOHOL O-ACETYLTRANSFERASE 1-RELATED"/>
    <property type="match status" value="1"/>
</dbReference>
<dbReference type="AlphaFoldDB" id="A0A1J9QXW2"/>
<dbReference type="RefSeq" id="XP_020130130.1">
    <property type="nucleotide sequence ID" value="XM_020273632.1"/>
</dbReference>
<dbReference type="Proteomes" id="UP000183809">
    <property type="component" value="Unassembled WGS sequence"/>
</dbReference>
<keyword evidence="3" id="KW-1185">Reference proteome</keyword>
<name>A0A1J9QXW2_9PEZI</name>
<dbReference type="EMBL" id="MNUE01000027">
    <property type="protein sequence ID" value="OJD33870.1"/>
    <property type="molecule type" value="Genomic_DNA"/>
</dbReference>
<gene>
    <name evidence="2" type="ORF">BKCO1_2700097</name>
</gene>
<keyword evidence="2" id="KW-0808">Transferase</keyword>
<evidence type="ECO:0000313" key="2">
    <source>
        <dbReference type="EMBL" id="OJD33870.1"/>
    </source>
</evidence>
<evidence type="ECO:0000313" key="3">
    <source>
        <dbReference type="Proteomes" id="UP000183809"/>
    </source>
</evidence>